<dbReference type="Gene3D" id="1.10.10.10">
    <property type="entry name" value="Winged helix-like DNA-binding domain superfamily/Winged helix DNA-binding domain"/>
    <property type="match status" value="1"/>
</dbReference>
<dbReference type="GO" id="GO:0016987">
    <property type="term" value="F:sigma factor activity"/>
    <property type="evidence" value="ECO:0007669"/>
    <property type="project" value="UniProtKB-KW"/>
</dbReference>
<dbReference type="GO" id="GO:0006352">
    <property type="term" value="P:DNA-templated transcription initiation"/>
    <property type="evidence" value="ECO:0007669"/>
    <property type="project" value="InterPro"/>
</dbReference>
<dbReference type="EMBL" id="JACIBY010000001">
    <property type="protein sequence ID" value="MBB3836111.1"/>
    <property type="molecule type" value="Genomic_DNA"/>
</dbReference>
<gene>
    <name evidence="7" type="ORF">FHS57_000093</name>
</gene>
<evidence type="ECO:0000259" key="6">
    <source>
        <dbReference type="Pfam" id="PF08281"/>
    </source>
</evidence>
<evidence type="ECO:0000256" key="4">
    <source>
        <dbReference type="ARBA" id="ARBA00023163"/>
    </source>
</evidence>
<dbReference type="RefSeq" id="WP_183970903.1">
    <property type="nucleotide sequence ID" value="NZ_JACIBY010000001.1"/>
</dbReference>
<organism evidence="7 8">
    <name type="scientific">Runella defluvii</name>
    <dbReference type="NCBI Taxonomy" id="370973"/>
    <lineage>
        <taxon>Bacteria</taxon>
        <taxon>Pseudomonadati</taxon>
        <taxon>Bacteroidota</taxon>
        <taxon>Cytophagia</taxon>
        <taxon>Cytophagales</taxon>
        <taxon>Spirosomataceae</taxon>
        <taxon>Runella</taxon>
    </lineage>
</organism>
<dbReference type="Proteomes" id="UP000541352">
    <property type="component" value="Unassembled WGS sequence"/>
</dbReference>
<evidence type="ECO:0000313" key="8">
    <source>
        <dbReference type="Proteomes" id="UP000541352"/>
    </source>
</evidence>
<keyword evidence="3" id="KW-0731">Sigma factor</keyword>
<dbReference type="PANTHER" id="PTHR43133:SF46">
    <property type="entry name" value="RNA POLYMERASE SIGMA-70 FACTOR ECF SUBFAMILY"/>
    <property type="match status" value="1"/>
</dbReference>
<dbReference type="AlphaFoldDB" id="A0A7W5ZI01"/>
<dbReference type="Gene3D" id="1.10.1740.10">
    <property type="match status" value="1"/>
</dbReference>
<evidence type="ECO:0000259" key="5">
    <source>
        <dbReference type="Pfam" id="PF04542"/>
    </source>
</evidence>
<dbReference type="PRINTS" id="PR00038">
    <property type="entry name" value="HTHLUXR"/>
</dbReference>
<dbReference type="InterPro" id="IPR013324">
    <property type="entry name" value="RNA_pol_sigma_r3/r4-like"/>
</dbReference>
<comment type="similarity">
    <text evidence="1">Belongs to the sigma-70 factor family. ECF subfamily.</text>
</comment>
<evidence type="ECO:0000313" key="7">
    <source>
        <dbReference type="EMBL" id="MBB3836111.1"/>
    </source>
</evidence>
<name>A0A7W5ZI01_9BACT</name>
<comment type="caution">
    <text evidence="7">The sequence shown here is derived from an EMBL/GenBank/DDBJ whole genome shotgun (WGS) entry which is preliminary data.</text>
</comment>
<dbReference type="InterPro" id="IPR013249">
    <property type="entry name" value="RNA_pol_sigma70_r4_t2"/>
</dbReference>
<dbReference type="InterPro" id="IPR000792">
    <property type="entry name" value="Tscrpt_reg_LuxR_C"/>
</dbReference>
<dbReference type="InterPro" id="IPR039425">
    <property type="entry name" value="RNA_pol_sigma-70-like"/>
</dbReference>
<keyword evidence="8" id="KW-1185">Reference proteome</keyword>
<dbReference type="InterPro" id="IPR007627">
    <property type="entry name" value="RNA_pol_sigma70_r2"/>
</dbReference>
<evidence type="ECO:0000256" key="2">
    <source>
        <dbReference type="ARBA" id="ARBA00023015"/>
    </source>
</evidence>
<dbReference type="Pfam" id="PF08281">
    <property type="entry name" value="Sigma70_r4_2"/>
    <property type="match status" value="1"/>
</dbReference>
<keyword evidence="2" id="KW-0805">Transcription regulation</keyword>
<dbReference type="Pfam" id="PF04542">
    <property type="entry name" value="Sigma70_r2"/>
    <property type="match status" value="1"/>
</dbReference>
<dbReference type="NCBIfam" id="TIGR02985">
    <property type="entry name" value="Sig70_bacteroi1"/>
    <property type="match status" value="1"/>
</dbReference>
<feature type="domain" description="RNA polymerase sigma-70 region 2" evidence="5">
    <location>
        <begin position="48"/>
        <end position="113"/>
    </location>
</feature>
<dbReference type="InterPro" id="IPR014327">
    <property type="entry name" value="RNA_pol_sigma70_bacteroid"/>
</dbReference>
<dbReference type="InterPro" id="IPR014284">
    <property type="entry name" value="RNA_pol_sigma-70_dom"/>
</dbReference>
<feature type="domain" description="RNA polymerase sigma factor 70 region 4 type 2" evidence="6">
    <location>
        <begin position="145"/>
        <end position="197"/>
    </location>
</feature>
<dbReference type="SUPFAM" id="SSF88946">
    <property type="entry name" value="Sigma2 domain of RNA polymerase sigma factors"/>
    <property type="match status" value="1"/>
</dbReference>
<dbReference type="InterPro" id="IPR036388">
    <property type="entry name" value="WH-like_DNA-bd_sf"/>
</dbReference>
<dbReference type="GO" id="GO:0003677">
    <property type="term" value="F:DNA binding"/>
    <property type="evidence" value="ECO:0007669"/>
    <property type="project" value="InterPro"/>
</dbReference>
<reference evidence="7 8" key="1">
    <citation type="submission" date="2020-08" db="EMBL/GenBank/DDBJ databases">
        <title>Genomic Encyclopedia of Type Strains, Phase IV (KMG-IV): sequencing the most valuable type-strain genomes for metagenomic binning, comparative biology and taxonomic classification.</title>
        <authorList>
            <person name="Goeker M."/>
        </authorList>
    </citation>
    <scope>NUCLEOTIDE SEQUENCE [LARGE SCALE GENOMIC DNA]</scope>
    <source>
        <strain evidence="7 8">DSM 17976</strain>
    </source>
</reference>
<dbReference type="PANTHER" id="PTHR43133">
    <property type="entry name" value="RNA POLYMERASE ECF-TYPE SIGMA FACTO"/>
    <property type="match status" value="1"/>
</dbReference>
<sequence length="206" mass="24291">MEQPKPNSERTPFWQITNDEAPKNLSLEVEDRVRQAFGQSVDAGIALLFRLYYTPLCSHALRFVSSKAIAEDLVSDIFYEFHSEQLYKKIDTSFRAYLFTTIRHRCFDYVRREMQRKTALENAASVSTHEAQHPDSITQYEELYQDIQNAINAMPIKRRQIYLMNRFDGKRSHEIAEELSVSSRTVEAHLYQAFKQLRDTLRDKWS</sequence>
<evidence type="ECO:0000256" key="3">
    <source>
        <dbReference type="ARBA" id="ARBA00023082"/>
    </source>
</evidence>
<dbReference type="SUPFAM" id="SSF88659">
    <property type="entry name" value="Sigma3 and sigma4 domains of RNA polymerase sigma factors"/>
    <property type="match status" value="1"/>
</dbReference>
<evidence type="ECO:0000256" key="1">
    <source>
        <dbReference type="ARBA" id="ARBA00010641"/>
    </source>
</evidence>
<dbReference type="NCBIfam" id="TIGR02937">
    <property type="entry name" value="sigma70-ECF"/>
    <property type="match status" value="1"/>
</dbReference>
<keyword evidence="4" id="KW-0804">Transcription</keyword>
<protein>
    <submittedName>
        <fullName evidence="7">RNA polymerase sigma-70 factor (ECF subfamily)</fullName>
    </submittedName>
</protein>
<dbReference type="InterPro" id="IPR013325">
    <property type="entry name" value="RNA_pol_sigma_r2"/>
</dbReference>
<accession>A0A7W5ZI01</accession>
<proteinExistence type="inferred from homology"/>